<dbReference type="GO" id="GO:0005829">
    <property type="term" value="C:cytosol"/>
    <property type="evidence" value="ECO:0007669"/>
    <property type="project" value="TreeGrafter"/>
</dbReference>
<dbReference type="PANTHER" id="PTHR12532">
    <property type="entry name" value="TRANSLATIONAL ACTIVATOR OF CYTOCHROME C OXIDASE 1"/>
    <property type="match status" value="1"/>
</dbReference>
<evidence type="ECO:0000313" key="10">
    <source>
        <dbReference type="EMBL" id="SDF99067.1"/>
    </source>
</evidence>
<dbReference type="NCBIfam" id="TIGR01033">
    <property type="entry name" value="YebC/PmpR family DNA-binding transcriptional regulator"/>
    <property type="match status" value="1"/>
</dbReference>
<dbReference type="NCBIfam" id="NF009044">
    <property type="entry name" value="PRK12378.1"/>
    <property type="match status" value="1"/>
</dbReference>
<comment type="subcellular location">
    <subcellularLocation>
        <location evidence="6">Cytoplasm</location>
    </subcellularLocation>
</comment>
<gene>
    <name evidence="10" type="ORF">SAMN05421791_102125</name>
</gene>
<dbReference type="NCBIfam" id="NF001030">
    <property type="entry name" value="PRK00110.1"/>
    <property type="match status" value="1"/>
</dbReference>
<dbReference type="InterPro" id="IPR017856">
    <property type="entry name" value="Integrase-like_N"/>
</dbReference>
<keyword evidence="5 6" id="KW-0804">Transcription</keyword>
<dbReference type="OrthoDB" id="9781053at2"/>
<dbReference type="Pfam" id="PF01709">
    <property type="entry name" value="Transcrip_reg"/>
    <property type="match status" value="1"/>
</dbReference>
<dbReference type="PANTHER" id="PTHR12532:SF6">
    <property type="entry name" value="TRANSCRIPTIONAL REGULATORY PROTEIN YEBC-RELATED"/>
    <property type="match status" value="1"/>
</dbReference>
<dbReference type="Gene3D" id="1.10.10.200">
    <property type="match status" value="1"/>
</dbReference>
<dbReference type="InterPro" id="IPR049083">
    <property type="entry name" value="TACO1_YebC_N"/>
</dbReference>
<dbReference type="GO" id="GO:0003677">
    <property type="term" value="F:DNA binding"/>
    <property type="evidence" value="ECO:0007669"/>
    <property type="project" value="UniProtKB-UniRule"/>
</dbReference>
<evidence type="ECO:0000256" key="2">
    <source>
        <dbReference type="ARBA" id="ARBA00022490"/>
    </source>
</evidence>
<comment type="similarity">
    <text evidence="1 6">Belongs to the TACO1 family.</text>
</comment>
<dbReference type="Proteomes" id="UP000199708">
    <property type="component" value="Unassembled WGS sequence"/>
</dbReference>
<dbReference type="InterPro" id="IPR029072">
    <property type="entry name" value="YebC-like"/>
</dbReference>
<feature type="compositionally biased region" description="Polar residues" evidence="7">
    <location>
        <begin position="1"/>
        <end position="10"/>
    </location>
</feature>
<dbReference type="FunFam" id="1.10.10.200:FF:000002">
    <property type="entry name" value="Probable transcriptional regulatory protein CLM62_37755"/>
    <property type="match status" value="1"/>
</dbReference>
<protein>
    <recommendedName>
        <fullName evidence="6">Probable transcriptional regulatory protein SAMN05421791_102125</fullName>
    </recommendedName>
</protein>
<evidence type="ECO:0000259" key="8">
    <source>
        <dbReference type="Pfam" id="PF01709"/>
    </source>
</evidence>
<evidence type="ECO:0000256" key="3">
    <source>
        <dbReference type="ARBA" id="ARBA00023015"/>
    </source>
</evidence>
<proteinExistence type="inferred from homology"/>
<dbReference type="RefSeq" id="WP_090289216.1">
    <property type="nucleotide sequence ID" value="NZ_FNCK01000002.1"/>
</dbReference>
<name>A0A1G7QKJ4_9LACT</name>
<dbReference type="HAMAP" id="MF_00693">
    <property type="entry name" value="Transcrip_reg_TACO1"/>
    <property type="match status" value="1"/>
</dbReference>
<dbReference type="EMBL" id="FNCK01000002">
    <property type="protein sequence ID" value="SDF99067.1"/>
    <property type="molecule type" value="Genomic_DNA"/>
</dbReference>
<dbReference type="InterPro" id="IPR026564">
    <property type="entry name" value="Transcrip_reg_TACO1-like_dom3"/>
</dbReference>
<keyword evidence="2 6" id="KW-0963">Cytoplasm</keyword>
<evidence type="ECO:0000256" key="5">
    <source>
        <dbReference type="ARBA" id="ARBA00023163"/>
    </source>
</evidence>
<organism evidence="10 11">
    <name type="scientific">Facklamia miroungae</name>
    <dbReference type="NCBI Taxonomy" id="120956"/>
    <lineage>
        <taxon>Bacteria</taxon>
        <taxon>Bacillati</taxon>
        <taxon>Bacillota</taxon>
        <taxon>Bacilli</taxon>
        <taxon>Lactobacillales</taxon>
        <taxon>Aerococcaceae</taxon>
        <taxon>Facklamia</taxon>
    </lineage>
</organism>
<evidence type="ECO:0000256" key="1">
    <source>
        <dbReference type="ARBA" id="ARBA00008724"/>
    </source>
</evidence>
<feature type="domain" description="TACO1/YebC-like N-terminal" evidence="9">
    <location>
        <begin position="5"/>
        <end position="75"/>
    </location>
</feature>
<reference evidence="10 11" key="1">
    <citation type="submission" date="2016-10" db="EMBL/GenBank/DDBJ databases">
        <authorList>
            <person name="de Groot N.N."/>
        </authorList>
    </citation>
    <scope>NUCLEOTIDE SEQUENCE [LARGE SCALE GENOMIC DNA]</scope>
    <source>
        <strain evidence="10 11">ATCC BAA-466</strain>
    </source>
</reference>
<dbReference type="SUPFAM" id="SSF75625">
    <property type="entry name" value="YebC-like"/>
    <property type="match status" value="1"/>
</dbReference>
<dbReference type="STRING" id="120956.SAMN05421791_102125"/>
<feature type="domain" description="TACO1/YebC-like second and third" evidence="8">
    <location>
        <begin position="82"/>
        <end position="238"/>
    </location>
</feature>
<evidence type="ECO:0000256" key="4">
    <source>
        <dbReference type="ARBA" id="ARBA00023125"/>
    </source>
</evidence>
<dbReference type="InterPro" id="IPR048300">
    <property type="entry name" value="TACO1_YebC-like_2nd/3rd_dom"/>
</dbReference>
<dbReference type="InterPro" id="IPR002876">
    <property type="entry name" value="Transcrip_reg_TACO1-like"/>
</dbReference>
<dbReference type="Pfam" id="PF20772">
    <property type="entry name" value="TACO1_YebC_N"/>
    <property type="match status" value="1"/>
</dbReference>
<dbReference type="AlphaFoldDB" id="A0A1G7QKJ4"/>
<accession>A0A1G7QKJ4</accession>
<evidence type="ECO:0000256" key="6">
    <source>
        <dbReference type="HAMAP-Rule" id="MF_00693"/>
    </source>
</evidence>
<dbReference type="Gene3D" id="3.30.70.980">
    <property type="match status" value="2"/>
</dbReference>
<sequence length="243" mass="27072">MAGHSKWNNIKNRKGAQDAKRGKLFQKLSREIYMAAKQGGGDPDTNPALRLAMDKAKANNMPNDNVERAINKATSSAEGENYAEVVYEGFGPQGVAILTETLTDNRNRTMTNVRIAYNKNGGNLGESGTVNYMFDRKGYLVLERSKNNLDEEEMLMFVMEAGGEDLETSEEVFEVYTDPSELAKVRDSLQAKKLEIHTAELTLIPKTWVTLPEEDFQILSTIVAALEDDDDVSEVYHNGQLAE</sequence>
<dbReference type="GO" id="GO:0006355">
    <property type="term" value="P:regulation of DNA-templated transcription"/>
    <property type="evidence" value="ECO:0007669"/>
    <property type="project" value="UniProtKB-UniRule"/>
</dbReference>
<feature type="region of interest" description="Disordered" evidence="7">
    <location>
        <begin position="1"/>
        <end position="22"/>
    </location>
</feature>
<evidence type="ECO:0000256" key="7">
    <source>
        <dbReference type="SAM" id="MobiDB-lite"/>
    </source>
</evidence>
<dbReference type="FunFam" id="3.30.70.980:FF:000002">
    <property type="entry name" value="Probable transcriptional regulatory protein YebC"/>
    <property type="match status" value="1"/>
</dbReference>
<keyword evidence="4 6" id="KW-0238">DNA-binding</keyword>
<keyword evidence="11" id="KW-1185">Reference proteome</keyword>
<evidence type="ECO:0000313" key="11">
    <source>
        <dbReference type="Proteomes" id="UP000199708"/>
    </source>
</evidence>
<evidence type="ECO:0000259" key="9">
    <source>
        <dbReference type="Pfam" id="PF20772"/>
    </source>
</evidence>
<keyword evidence="3 6" id="KW-0805">Transcription regulation</keyword>